<evidence type="ECO:0000313" key="8">
    <source>
        <dbReference type="EMBL" id="MFC1421249.1"/>
    </source>
</evidence>
<dbReference type="PROSITE" id="PS51300">
    <property type="entry name" value="NIRD"/>
    <property type="match status" value="1"/>
</dbReference>
<dbReference type="Pfam" id="PF13806">
    <property type="entry name" value="Rieske_2"/>
    <property type="match status" value="1"/>
</dbReference>
<keyword evidence="6" id="KW-0534">Nitrate assimilation</keyword>
<proteinExistence type="predicted"/>
<accession>A0ABV6W5G4</accession>
<keyword evidence="5" id="KW-0411">Iron-sulfur</keyword>
<keyword evidence="3" id="KW-0560">Oxidoreductase</keyword>
<keyword evidence="4" id="KW-0408">Iron</keyword>
<sequence length="139" mass="14938">MTLTLTEQPAAAQSTGVVEIHDGRAWLAVCGLDDLVPGRGVALLVDGRQVAAFRDRSGALYTLDNRDPFSGAHVLSRGLLGSRGPVPVLISPMYKQAFDLRTGVCLDEETGPDGGCTTLRTWPIRLRPSQRPAADVRRT</sequence>
<feature type="domain" description="Rieske" evidence="7">
    <location>
        <begin position="27"/>
        <end position="133"/>
    </location>
</feature>
<dbReference type="InterPro" id="IPR036922">
    <property type="entry name" value="Rieske_2Fe-2S_sf"/>
</dbReference>
<name>A0ABV6W5G4_9ACTN</name>
<dbReference type="PANTHER" id="PTHR40562">
    <property type="match status" value="1"/>
</dbReference>
<dbReference type="EMBL" id="JBHFAB010000036">
    <property type="protein sequence ID" value="MFC1421249.1"/>
    <property type="molecule type" value="Genomic_DNA"/>
</dbReference>
<keyword evidence="9" id="KW-1185">Reference proteome</keyword>
<dbReference type="InterPro" id="IPR012748">
    <property type="entry name" value="Rieske-like_NirD"/>
</dbReference>
<evidence type="ECO:0000256" key="3">
    <source>
        <dbReference type="ARBA" id="ARBA00023002"/>
    </source>
</evidence>
<dbReference type="InterPro" id="IPR017881">
    <property type="entry name" value="NirD"/>
</dbReference>
<organism evidence="8 9">
    <name type="scientific">Streptacidiphilus cavernicola</name>
    <dbReference type="NCBI Taxonomy" id="3342716"/>
    <lineage>
        <taxon>Bacteria</taxon>
        <taxon>Bacillati</taxon>
        <taxon>Actinomycetota</taxon>
        <taxon>Actinomycetes</taxon>
        <taxon>Kitasatosporales</taxon>
        <taxon>Streptomycetaceae</taxon>
        <taxon>Streptacidiphilus</taxon>
    </lineage>
</organism>
<evidence type="ECO:0000256" key="1">
    <source>
        <dbReference type="ARBA" id="ARBA00022714"/>
    </source>
</evidence>
<dbReference type="RefSeq" id="WP_380544104.1">
    <property type="nucleotide sequence ID" value="NZ_JBHFAB010000036.1"/>
</dbReference>
<keyword evidence="2" id="KW-0479">Metal-binding</keyword>
<evidence type="ECO:0000259" key="7">
    <source>
        <dbReference type="PROSITE" id="PS51296"/>
    </source>
</evidence>
<dbReference type="Proteomes" id="UP001592531">
    <property type="component" value="Unassembled WGS sequence"/>
</dbReference>
<evidence type="ECO:0000313" key="9">
    <source>
        <dbReference type="Proteomes" id="UP001592531"/>
    </source>
</evidence>
<comment type="caution">
    <text evidence="8">The sequence shown here is derived from an EMBL/GenBank/DDBJ whole genome shotgun (WGS) entry which is preliminary data.</text>
</comment>
<keyword evidence="1" id="KW-0001">2Fe-2S</keyword>
<dbReference type="SUPFAM" id="SSF50022">
    <property type="entry name" value="ISP domain"/>
    <property type="match status" value="1"/>
</dbReference>
<protein>
    <submittedName>
        <fullName evidence="8">Nitrite reductase (NAD(P)H) small subunit</fullName>
    </submittedName>
</protein>
<evidence type="ECO:0000256" key="6">
    <source>
        <dbReference type="ARBA" id="ARBA00023063"/>
    </source>
</evidence>
<gene>
    <name evidence="8" type="ORF">ACEZDE_32090</name>
</gene>
<dbReference type="CDD" id="cd03529">
    <property type="entry name" value="Rieske_NirD"/>
    <property type="match status" value="1"/>
</dbReference>
<dbReference type="PROSITE" id="PS51296">
    <property type="entry name" value="RIESKE"/>
    <property type="match status" value="1"/>
</dbReference>
<evidence type="ECO:0000256" key="4">
    <source>
        <dbReference type="ARBA" id="ARBA00023004"/>
    </source>
</evidence>
<evidence type="ECO:0000256" key="5">
    <source>
        <dbReference type="ARBA" id="ARBA00023014"/>
    </source>
</evidence>
<reference evidence="8 9" key="1">
    <citation type="submission" date="2024-09" db="EMBL/GenBank/DDBJ databases">
        <authorList>
            <person name="Lee S.D."/>
        </authorList>
    </citation>
    <scope>NUCLEOTIDE SEQUENCE [LARGE SCALE GENOMIC DNA]</scope>
    <source>
        <strain evidence="8 9">N8-3</strain>
    </source>
</reference>
<evidence type="ECO:0000256" key="2">
    <source>
        <dbReference type="ARBA" id="ARBA00022723"/>
    </source>
</evidence>
<dbReference type="Gene3D" id="2.102.10.10">
    <property type="entry name" value="Rieske [2Fe-2S] iron-sulphur domain"/>
    <property type="match status" value="1"/>
</dbReference>
<dbReference type="InterPro" id="IPR017941">
    <property type="entry name" value="Rieske_2Fe-2S"/>
</dbReference>
<dbReference type="PANTHER" id="PTHR40562:SF1">
    <property type="entry name" value="NITRITE REDUCTASE (NADH) SMALL SUBUNIT"/>
    <property type="match status" value="1"/>
</dbReference>